<dbReference type="InterPro" id="IPR032710">
    <property type="entry name" value="NTF2-like_dom_sf"/>
</dbReference>
<dbReference type="SUPFAM" id="SSF54427">
    <property type="entry name" value="NTF2-like"/>
    <property type="match status" value="1"/>
</dbReference>
<feature type="region of interest" description="Disordered" evidence="5">
    <location>
        <begin position="1"/>
        <end position="56"/>
    </location>
</feature>
<dbReference type="Proteomes" id="UP001152592">
    <property type="component" value="Unassembled WGS sequence"/>
</dbReference>
<evidence type="ECO:0000256" key="4">
    <source>
        <dbReference type="ARBA" id="ARBA00023242"/>
    </source>
</evidence>
<evidence type="ECO:0000256" key="1">
    <source>
        <dbReference type="ARBA" id="ARBA00023015"/>
    </source>
</evidence>
<dbReference type="GO" id="GO:0003677">
    <property type="term" value="F:DNA binding"/>
    <property type="evidence" value="ECO:0007669"/>
    <property type="project" value="UniProtKB-KW"/>
</dbReference>
<dbReference type="Gene3D" id="3.10.450.50">
    <property type="match status" value="1"/>
</dbReference>
<dbReference type="GO" id="GO:0030638">
    <property type="term" value="P:polyketide metabolic process"/>
    <property type="evidence" value="ECO:0007669"/>
    <property type="project" value="InterPro"/>
</dbReference>
<comment type="caution">
    <text evidence="7">The sequence shown here is derived from an EMBL/GenBank/DDBJ whole genome shotgun (WGS) entry which is preliminary data.</text>
</comment>
<evidence type="ECO:0000256" key="2">
    <source>
        <dbReference type="ARBA" id="ARBA00023125"/>
    </source>
</evidence>
<dbReference type="EMBL" id="CAJVPD010000238">
    <property type="protein sequence ID" value="CAG8383316.1"/>
    <property type="molecule type" value="Genomic_DNA"/>
</dbReference>
<dbReference type="PROSITE" id="PS50048">
    <property type="entry name" value="ZN2_CY6_FUNGAL_2"/>
    <property type="match status" value="1"/>
</dbReference>
<feature type="compositionally biased region" description="Low complexity" evidence="5">
    <location>
        <begin position="14"/>
        <end position="27"/>
    </location>
</feature>
<gene>
    <name evidence="7" type="ORF">PSALAMII_LOCUS5957</name>
</gene>
<dbReference type="SUPFAM" id="SSF57701">
    <property type="entry name" value="Zn2/Cys6 DNA-binding domain"/>
    <property type="match status" value="1"/>
</dbReference>
<dbReference type="Pfam" id="PF00172">
    <property type="entry name" value="Zn_clus"/>
    <property type="match status" value="1"/>
</dbReference>
<dbReference type="GO" id="GO:0008270">
    <property type="term" value="F:zinc ion binding"/>
    <property type="evidence" value="ECO:0007669"/>
    <property type="project" value="InterPro"/>
</dbReference>
<organism evidence="7 8">
    <name type="scientific">Penicillium salamii</name>
    <dbReference type="NCBI Taxonomy" id="1612424"/>
    <lineage>
        <taxon>Eukaryota</taxon>
        <taxon>Fungi</taxon>
        <taxon>Dikarya</taxon>
        <taxon>Ascomycota</taxon>
        <taxon>Pezizomycotina</taxon>
        <taxon>Eurotiomycetes</taxon>
        <taxon>Eurotiomycetidae</taxon>
        <taxon>Eurotiales</taxon>
        <taxon>Aspergillaceae</taxon>
        <taxon>Penicillium</taxon>
    </lineage>
</organism>
<dbReference type="OrthoDB" id="276422at2759"/>
<keyword evidence="4" id="KW-0539">Nucleus</keyword>
<dbReference type="Pfam" id="PF11951">
    <property type="entry name" value="Fungal_trans_2"/>
    <property type="match status" value="1"/>
</dbReference>
<reference evidence="7" key="1">
    <citation type="submission" date="2021-07" db="EMBL/GenBank/DDBJ databases">
        <authorList>
            <person name="Branca A.L. A."/>
        </authorList>
    </citation>
    <scope>NUCLEOTIDE SEQUENCE</scope>
</reference>
<dbReference type="PANTHER" id="PTHR38436:SF3">
    <property type="entry name" value="CARBOXYMETHYLENEBUTENOLIDASE-RELATED"/>
    <property type="match status" value="1"/>
</dbReference>
<dbReference type="GO" id="GO:0000981">
    <property type="term" value="F:DNA-binding transcription factor activity, RNA polymerase II-specific"/>
    <property type="evidence" value="ECO:0007669"/>
    <property type="project" value="InterPro"/>
</dbReference>
<dbReference type="PROSITE" id="PS00463">
    <property type="entry name" value="ZN2_CY6_FUNGAL_1"/>
    <property type="match status" value="1"/>
</dbReference>
<dbReference type="InterPro" id="IPR001138">
    <property type="entry name" value="Zn2Cys6_DnaBD"/>
</dbReference>
<evidence type="ECO:0000313" key="8">
    <source>
        <dbReference type="Proteomes" id="UP001152592"/>
    </source>
</evidence>
<sequence>MVNVFQRFTRRRAQSSSSSPPDQADTTGPNSTISHPHGLQRTISSSSGKRSHRYDEPSPRHLLLVSDTAHFDPHVFHCFQAEGFDVMYLPFMGCGDADKDRKALENAVHLKEDELETGERYAIVAYHRPAYLLLASHHMSHSTTNPFPRLCALIAYYPLSSTDQFTYRQKDNCSPPGCSDTSGIFDPGPKSTYLPIQIHVPGPRVQPCALWPWISLSASEGDVTYKKRHRCHVYSYAGSRAGFAEHNISEDKLGEVDEEVNAEDEISSRLAWSRALGCLRRSFGVGSHWAVVDIETIWEEYWDRVRGELESRRENHGSVAEPAVDMLTRHDHYGELGFPAGQSSVTCVPTMAGGSTISTLKDFFAHAFIPTGPADQQIRLLSRTVGSDRIVDEITFSCRHTAEIPWLLPGVQPTHRDIKVVIVVVVGFCAGRITRQSLYWDQASVLAQVGVIDHGLLPLAQGAYALQVRRRLIVCAMPNPWESKARVRTRTGCFECRKRRKKCDEQRPSCQRCANVGSACTWPTITSQPMDGRRRESRQWNIRSPSLPIENEALYTHFTTAVMPRLVRPSCPSVYSDQSHMIQLSQEFPPLMAIMIAIAALDLGNDGLAIQHYLHSLRSLQDRIIGASDTGNDDGLLATTICLCVFEVRLMKIKNLRTDSPPNIGLHAKAAGVLLSQRQPEKATQSPYQPGVIFQRTCVESFLYHSTLMMLLNTSLDVIPDHIPQYLACAPSDEKAAPGPVLDESYQFFFMIANVTRLARLSRDLDQRERQVWTRLQSDIQQYERTNDTDDPMKRLYSCAVRILLLKGDTTQNATQRISAIQALFYEGLIILKTVDLQKYLLGYSLWPVTVLGAVAMNKLEQDMINSKIDPWVRLRRGQAVRVQERLMNIWALPRKNNDMLLLQQLQLLMEPS</sequence>
<evidence type="ECO:0000256" key="3">
    <source>
        <dbReference type="ARBA" id="ARBA00023163"/>
    </source>
</evidence>
<accession>A0A9W4NM84</accession>
<evidence type="ECO:0000313" key="7">
    <source>
        <dbReference type="EMBL" id="CAG8383316.1"/>
    </source>
</evidence>
<dbReference type="Gene3D" id="4.10.240.10">
    <property type="entry name" value="Zn(2)-C6 fungal-type DNA-binding domain"/>
    <property type="match status" value="1"/>
</dbReference>
<dbReference type="InterPro" id="IPR021858">
    <property type="entry name" value="Fun_TF"/>
</dbReference>
<protein>
    <recommendedName>
        <fullName evidence="6">Zn(2)-C6 fungal-type domain-containing protein</fullName>
    </recommendedName>
</protein>
<dbReference type="CDD" id="cd00067">
    <property type="entry name" value="GAL4"/>
    <property type="match status" value="1"/>
</dbReference>
<evidence type="ECO:0000256" key="5">
    <source>
        <dbReference type="SAM" id="MobiDB-lite"/>
    </source>
</evidence>
<dbReference type="InterPro" id="IPR036864">
    <property type="entry name" value="Zn2-C6_fun-type_DNA-bd_sf"/>
</dbReference>
<proteinExistence type="predicted"/>
<dbReference type="InterPro" id="IPR009959">
    <property type="entry name" value="Cyclase_SnoaL-like"/>
</dbReference>
<feature type="domain" description="Zn(2)-C6 fungal-type" evidence="6">
    <location>
        <begin position="492"/>
        <end position="522"/>
    </location>
</feature>
<dbReference type="AlphaFoldDB" id="A0A9W4NM84"/>
<dbReference type="SMART" id="SM00066">
    <property type="entry name" value="GAL4"/>
    <property type="match status" value="1"/>
</dbReference>
<dbReference type="PANTHER" id="PTHR38436">
    <property type="entry name" value="POLYKETIDE CYCLASE SNOAL-LIKE DOMAIN"/>
    <property type="match status" value="1"/>
</dbReference>
<keyword evidence="3" id="KW-0804">Transcription</keyword>
<keyword evidence="1" id="KW-0805">Transcription regulation</keyword>
<keyword evidence="2" id="KW-0238">DNA-binding</keyword>
<name>A0A9W4NM84_9EURO</name>
<evidence type="ECO:0000259" key="6">
    <source>
        <dbReference type="PROSITE" id="PS50048"/>
    </source>
</evidence>